<dbReference type="Proteomes" id="UP000598350">
    <property type="component" value="Unassembled WGS sequence"/>
</dbReference>
<evidence type="ECO:0000256" key="3">
    <source>
        <dbReference type="SAM" id="SignalP"/>
    </source>
</evidence>
<comment type="caution">
    <text evidence="5">The sequence shown here is derived from an EMBL/GenBank/DDBJ whole genome shotgun (WGS) entry which is preliminary data.</text>
</comment>
<reference evidence="5 6" key="1">
    <citation type="submission" date="2020-05" db="EMBL/GenBank/DDBJ databases">
        <title>The draft genome sequence of Maribacter arenosus CAU 1321.</title>
        <authorList>
            <person name="Mu L."/>
        </authorList>
    </citation>
    <scope>NUCLEOTIDE SEQUENCE [LARGE SCALE GENOMIC DNA]</scope>
    <source>
        <strain evidence="5 6">CAU 1321</strain>
    </source>
</reference>
<evidence type="ECO:0000259" key="4">
    <source>
        <dbReference type="Pfam" id="PF00149"/>
    </source>
</evidence>
<dbReference type="Pfam" id="PF00149">
    <property type="entry name" value="Metallophos"/>
    <property type="match status" value="1"/>
</dbReference>
<gene>
    <name evidence="5" type="ORF">HPE63_12975</name>
</gene>
<dbReference type="EMBL" id="JABTCG010000004">
    <property type="protein sequence ID" value="MBD0851586.1"/>
    <property type="molecule type" value="Genomic_DNA"/>
</dbReference>
<feature type="domain" description="Calcineurin-like phosphoesterase" evidence="4">
    <location>
        <begin position="43"/>
        <end position="242"/>
    </location>
</feature>
<sequence length="1237" mass="140380">MREYYLLILLLLFLTSSCATYKSKYADETASKDIPTTKSVSHTFYLIGDAGKSPMGEMNQALKAFKKRLDQAKENSTAIFLGDNIYPAGMPDKKDSTAAYLEAKNNIMAQLNTLGNFKGNPIFIPGNHDWYNEGILGLERQQKFIEKNLDSKKVFFPKNGCALQKIEINDHVVVIAIDTKWYLANWDKNPTINDDCEIKDREKFFEELEGLIKKNTDKTTLIALHHPMFSYGQHGGQFSMKRQLYPTGRKLPLPIIGSLINVLRKTTGASPEDLNNKKYRELRKRIVTLAQNSEKVILASGHEHTLQYIVEDNTPQIVSGAGAKEGATRLINGSKFSSGRMGYAILEVYTDGSSRIRFYGIGANGEEEFIFTTKVLSGQKDISSIEYPKTFPAEVKASVYTDEEVDKSKFFKTIWGDRYRDIYAKKVSALTVDLDTLLGGLKVVRKGGGHQSRSLRLVDSEGREFVMRALRKSAEIYLQAMAFKEQYIVGEFKDTYTENLLEDFYTGSHPYAALTVGTMSDAVGIYHTNPKLYYIPKQNALLGFDDEFGDELYMIEERTDSGHGNQKSFGYSNTMDSTDDMLTKLRKDEKYKVDQEAYIKARLFDMMIGDWDRHTDQWRWAQFEDIEKGKIIYRPVPRDRDQVFSIMGDGPLMDILTRIIPGLTLLEGFNEEIRSIKGFNGSPRTYALDMTLLTETTWDQWQQQALAIQNNITEAVIDEAFKALPEEVRDETMANIKKVLLMRKDDLQKTAKEYYRLLNKYAIVTGTDKDDFFSISQMSNGDLQVVGQRIKKGDKADEFFKKTFDPKITKEIWIYGLDDDDQFEVQGKKGQIRLRLLGGQNNDIYDVQNSKGVFIYDQKAKKNTVKKLSSAKLRLSNEYETNTYQPIKYKSSSNQIIPSIGSNPDDGFKIGFTDVYTFNGFRQHPFTSQHTIAAAYYFATNGFDLGYRGEFSGAVGKANFLLDTRFTSPNYSINFFGWGNETENLDATLGKDYNRVKLQTITLNPSLIWRGDLGARLRIGLNFESVEVEETDARFINTFYVASGEENQKSFIGADIAYSFSNSDNIAYPTMGMATSLHIGYKTNMGDGKQNYGYIIPSLSFDYQLVPSGKLVLGTKWKAHFNLGDGYEFYQAASIGGLDGLRGYRNQRFSGKKSFYQNTDLRYSFKRVKTGFLPVNMGIYGGYDYGRVWTPEMDSDTWHTSYGGGFFLNAADLMSLNFALFDSVDGLRFTFGMGFGF</sequence>
<evidence type="ECO:0000313" key="6">
    <source>
        <dbReference type="Proteomes" id="UP000598350"/>
    </source>
</evidence>
<proteinExistence type="predicted"/>
<feature type="signal peptide" evidence="3">
    <location>
        <begin position="1"/>
        <end position="21"/>
    </location>
</feature>
<evidence type="ECO:0000256" key="1">
    <source>
        <dbReference type="ARBA" id="ARBA00022729"/>
    </source>
</evidence>
<dbReference type="SUPFAM" id="SSF56300">
    <property type="entry name" value="Metallo-dependent phosphatases"/>
    <property type="match status" value="1"/>
</dbReference>
<name>A0ABR7VE31_9FLAO</name>
<dbReference type="RefSeq" id="WP_188314691.1">
    <property type="nucleotide sequence ID" value="NZ_JABTCG010000004.1"/>
</dbReference>
<dbReference type="PROSITE" id="PS51257">
    <property type="entry name" value="PROKAR_LIPOPROTEIN"/>
    <property type="match status" value="1"/>
</dbReference>
<dbReference type="PANTHER" id="PTHR10161">
    <property type="entry name" value="TARTRATE-RESISTANT ACID PHOSPHATASE TYPE 5"/>
    <property type="match status" value="1"/>
</dbReference>
<keyword evidence="2" id="KW-0378">Hydrolase</keyword>
<dbReference type="Gene3D" id="3.60.21.10">
    <property type="match status" value="1"/>
</dbReference>
<evidence type="ECO:0000256" key="2">
    <source>
        <dbReference type="ARBA" id="ARBA00022801"/>
    </source>
</evidence>
<evidence type="ECO:0000313" key="5">
    <source>
        <dbReference type="EMBL" id="MBD0851586.1"/>
    </source>
</evidence>
<keyword evidence="1 3" id="KW-0732">Signal</keyword>
<dbReference type="PANTHER" id="PTHR10161:SF14">
    <property type="entry name" value="TARTRATE-RESISTANT ACID PHOSPHATASE TYPE 5"/>
    <property type="match status" value="1"/>
</dbReference>
<organism evidence="5 6">
    <name type="scientific">Maribacter arenosus</name>
    <dbReference type="NCBI Taxonomy" id="1854708"/>
    <lineage>
        <taxon>Bacteria</taxon>
        <taxon>Pseudomonadati</taxon>
        <taxon>Bacteroidota</taxon>
        <taxon>Flavobacteriia</taxon>
        <taxon>Flavobacteriales</taxon>
        <taxon>Flavobacteriaceae</taxon>
        <taxon>Maribacter</taxon>
    </lineage>
</organism>
<dbReference type="InterPro" id="IPR051558">
    <property type="entry name" value="Metallophosphoesterase_PAP"/>
</dbReference>
<dbReference type="InterPro" id="IPR004843">
    <property type="entry name" value="Calcineurin-like_PHP"/>
</dbReference>
<protein>
    <submittedName>
        <fullName evidence="5">Metallophosphoesterase</fullName>
    </submittedName>
</protein>
<dbReference type="InterPro" id="IPR029052">
    <property type="entry name" value="Metallo-depent_PP-like"/>
</dbReference>
<accession>A0ABR7VE31</accession>
<feature type="chain" id="PRO_5045085842" evidence="3">
    <location>
        <begin position="22"/>
        <end position="1237"/>
    </location>
</feature>
<keyword evidence="6" id="KW-1185">Reference proteome</keyword>